<dbReference type="EMBL" id="JAXUIC010000003">
    <property type="protein sequence ID" value="KAK4595235.1"/>
    <property type="molecule type" value="Genomic_DNA"/>
</dbReference>
<accession>A0AAN7FSE5</accession>
<dbReference type="PANTHER" id="PTHR48052">
    <property type="entry name" value="UNNAMED PRODUCT"/>
    <property type="match status" value="1"/>
</dbReference>
<dbReference type="GO" id="GO:0009791">
    <property type="term" value="P:post-embryonic development"/>
    <property type="evidence" value="ECO:0007669"/>
    <property type="project" value="UniProtKB-ARBA"/>
</dbReference>
<protein>
    <recommendedName>
        <fullName evidence="13">Disease resistance R13L4/SHOC-2-like LRR domain-containing protein</fullName>
    </recommendedName>
</protein>
<dbReference type="Pfam" id="PF23598">
    <property type="entry name" value="LRR_14"/>
    <property type="match status" value="2"/>
</dbReference>
<organism evidence="14 15">
    <name type="scientific">Quercus rubra</name>
    <name type="common">Northern red oak</name>
    <name type="synonym">Quercus borealis</name>
    <dbReference type="NCBI Taxonomy" id="3512"/>
    <lineage>
        <taxon>Eukaryota</taxon>
        <taxon>Viridiplantae</taxon>
        <taxon>Streptophyta</taxon>
        <taxon>Embryophyta</taxon>
        <taxon>Tracheophyta</taxon>
        <taxon>Spermatophyta</taxon>
        <taxon>Magnoliopsida</taxon>
        <taxon>eudicotyledons</taxon>
        <taxon>Gunneridae</taxon>
        <taxon>Pentapetalae</taxon>
        <taxon>rosids</taxon>
        <taxon>fabids</taxon>
        <taxon>Fagales</taxon>
        <taxon>Fagaceae</taxon>
        <taxon>Quercus</taxon>
    </lineage>
</organism>
<dbReference type="Pfam" id="PF13855">
    <property type="entry name" value="LRR_8"/>
    <property type="match status" value="1"/>
</dbReference>
<evidence type="ECO:0000256" key="12">
    <source>
        <dbReference type="SAM" id="Phobius"/>
    </source>
</evidence>
<comment type="caution">
    <text evidence="14">The sequence shown here is derived from an EMBL/GenBank/DDBJ whole genome shotgun (WGS) entry which is preliminary data.</text>
</comment>
<dbReference type="PANTHER" id="PTHR48052:SF85">
    <property type="entry name" value="LEUCINE-RICH REPEAT-CONTAINING N-TERMINAL PLANT-TYPE DOMAIN-CONTAINING PROTEIN"/>
    <property type="match status" value="1"/>
</dbReference>
<dbReference type="InterPro" id="IPR003591">
    <property type="entry name" value="Leu-rich_rpt_typical-subtyp"/>
</dbReference>
<keyword evidence="4" id="KW-0433">Leucine-rich repeat</keyword>
<evidence type="ECO:0000256" key="3">
    <source>
        <dbReference type="ARBA" id="ARBA00022475"/>
    </source>
</evidence>
<dbReference type="Proteomes" id="UP001324115">
    <property type="component" value="Unassembled WGS sequence"/>
</dbReference>
<dbReference type="Gene3D" id="3.80.10.10">
    <property type="entry name" value="Ribonuclease Inhibitor"/>
    <property type="match status" value="3"/>
</dbReference>
<evidence type="ECO:0000256" key="5">
    <source>
        <dbReference type="ARBA" id="ARBA00022692"/>
    </source>
</evidence>
<evidence type="ECO:0000256" key="2">
    <source>
        <dbReference type="ARBA" id="ARBA00009592"/>
    </source>
</evidence>
<keyword evidence="5 12" id="KW-0812">Transmembrane</keyword>
<keyword evidence="6" id="KW-0732">Signal</keyword>
<dbReference type="PRINTS" id="PR00019">
    <property type="entry name" value="LEURICHRPT"/>
</dbReference>
<dbReference type="AlphaFoldDB" id="A0AAN7FSE5"/>
<dbReference type="SUPFAM" id="SSF52058">
    <property type="entry name" value="L domain-like"/>
    <property type="match status" value="3"/>
</dbReference>
<evidence type="ECO:0000256" key="4">
    <source>
        <dbReference type="ARBA" id="ARBA00022614"/>
    </source>
</evidence>
<dbReference type="InterPro" id="IPR001611">
    <property type="entry name" value="Leu-rich_rpt"/>
</dbReference>
<evidence type="ECO:0000256" key="7">
    <source>
        <dbReference type="ARBA" id="ARBA00022737"/>
    </source>
</evidence>
<feature type="domain" description="Disease resistance R13L4/SHOC-2-like LRR" evidence="13">
    <location>
        <begin position="225"/>
        <end position="337"/>
    </location>
</feature>
<comment type="subcellular location">
    <subcellularLocation>
        <location evidence="1">Cell membrane</location>
        <topology evidence="1">Single-pass type I membrane protein</topology>
    </subcellularLocation>
</comment>
<keyword evidence="8 12" id="KW-1133">Transmembrane helix</keyword>
<feature type="transmembrane region" description="Helical" evidence="12">
    <location>
        <begin position="637"/>
        <end position="661"/>
    </location>
</feature>
<feature type="non-terminal residue" evidence="14">
    <location>
        <position position="684"/>
    </location>
</feature>
<feature type="domain" description="Disease resistance R13L4/SHOC-2-like LRR" evidence="13">
    <location>
        <begin position="14"/>
        <end position="140"/>
    </location>
</feature>
<dbReference type="FunFam" id="3.80.10.10:FF:000233">
    <property type="entry name" value="Leucine-rich repeat receptor-like protein kinase TDR"/>
    <property type="match status" value="1"/>
</dbReference>
<evidence type="ECO:0000313" key="14">
    <source>
        <dbReference type="EMBL" id="KAK4595235.1"/>
    </source>
</evidence>
<dbReference type="SMART" id="SM00369">
    <property type="entry name" value="LRR_TYP"/>
    <property type="match status" value="9"/>
</dbReference>
<keyword evidence="3" id="KW-1003">Cell membrane</keyword>
<evidence type="ECO:0000256" key="10">
    <source>
        <dbReference type="ARBA" id="ARBA00023170"/>
    </source>
</evidence>
<name>A0AAN7FSE5_QUERU</name>
<dbReference type="InterPro" id="IPR055414">
    <property type="entry name" value="LRR_R13L4/SHOC2-like"/>
</dbReference>
<dbReference type="GO" id="GO:0005886">
    <property type="term" value="C:plasma membrane"/>
    <property type="evidence" value="ECO:0007669"/>
    <property type="project" value="UniProtKB-SubCell"/>
</dbReference>
<dbReference type="FunFam" id="3.80.10.10:FF:000111">
    <property type="entry name" value="LRR receptor-like serine/threonine-protein kinase ERECTA"/>
    <property type="match status" value="1"/>
</dbReference>
<proteinExistence type="inferred from homology"/>
<gene>
    <name evidence="14" type="ORF">RGQ29_013603</name>
</gene>
<keyword evidence="7" id="KW-0677">Repeat</keyword>
<dbReference type="Pfam" id="PF00560">
    <property type="entry name" value="LRR_1"/>
    <property type="match status" value="1"/>
</dbReference>
<evidence type="ECO:0000256" key="11">
    <source>
        <dbReference type="ARBA" id="ARBA00023180"/>
    </source>
</evidence>
<feature type="non-terminal residue" evidence="14">
    <location>
        <position position="1"/>
    </location>
</feature>
<comment type="similarity">
    <text evidence="2">Belongs to the RLP family.</text>
</comment>
<keyword evidence="10" id="KW-0675">Receptor</keyword>
<reference evidence="14 15" key="1">
    <citation type="journal article" date="2023" name="G3 (Bethesda)">
        <title>A haplotype-resolved chromosome-scale genome for Quercus rubra L. provides insights into the genetics of adaptive traits for red oak species.</title>
        <authorList>
            <person name="Kapoor B."/>
            <person name="Jenkins J."/>
            <person name="Schmutz J."/>
            <person name="Zhebentyayeva T."/>
            <person name="Kuelheim C."/>
            <person name="Coggeshall M."/>
            <person name="Heim C."/>
            <person name="Lasky J.R."/>
            <person name="Leites L."/>
            <person name="Islam-Faridi N."/>
            <person name="Romero-Severson J."/>
            <person name="DeLeo V.L."/>
            <person name="Lucas S.M."/>
            <person name="Lazic D."/>
            <person name="Gailing O."/>
            <person name="Carlson J."/>
            <person name="Staton M."/>
        </authorList>
    </citation>
    <scope>NUCLEOTIDE SEQUENCE [LARGE SCALE GENOMIC DNA]</scope>
    <source>
        <strain evidence="14">Pseudo-F2</strain>
    </source>
</reference>
<evidence type="ECO:0000259" key="13">
    <source>
        <dbReference type="Pfam" id="PF23598"/>
    </source>
</evidence>
<evidence type="ECO:0000313" key="15">
    <source>
        <dbReference type="Proteomes" id="UP001324115"/>
    </source>
</evidence>
<evidence type="ECO:0000256" key="9">
    <source>
        <dbReference type="ARBA" id="ARBA00023136"/>
    </source>
</evidence>
<keyword evidence="9 12" id="KW-0472">Membrane</keyword>
<evidence type="ECO:0000256" key="6">
    <source>
        <dbReference type="ARBA" id="ARBA00022729"/>
    </source>
</evidence>
<evidence type="ECO:0000256" key="1">
    <source>
        <dbReference type="ARBA" id="ARBA00004251"/>
    </source>
</evidence>
<sequence length="684" mass="76428">GVDCDEDTGHVIGLDLSSSCLYGSINSNSSLFRLVHLQSLNLAYNHFNYSQIPSQLGNLSRLTYLNLSHTFFSGQIPFEVSKLSQLSSLDLYFLQFNELSLTSLVGNLTRIENLDLSGVNIFSTVPNIFANLSNLRTLYLHHSGMHGEFPPGIFKLPNLRVLDVKYNQDLTGSWPDFQYLSSRLEEIDLRSTGFTGELPISMGNFGSLIALDIWGSNFSGSIPSSIGNLTNLIYLGLSNNTLVGNIPSSIGNLIQLAFLDLNDNQLSGPISFGLTNLTQLVVLSLGGNHLTGPIPFGLMNLTKLKVLGLWGNKFEGQFPISIFKQNNLNVLDISANKLSGTNFLELRMISLRGNKFQGLLPRSLSNSTMLEAIDVSNNQFNDTFPSWLGNLPNLKLLLLRSNKFYGQILESPETNYQFPNLRIIDLSYNSFIGRLPLKSFRNWNTLKLDNEFHLTYIQAEISSSDGTYSMHYDYDLAMQLANKGLDIAYDKVQEFFRAIDMSSNRFVGEIPSYIGDLKRLRMLNLSNNILTGHIPPSIGNLTMLESLDLSQNRLLGEIPSQLTQLTFLEWFNVSYNQLTGSIPHGKQFDTFENKSFMGNLGLCGNPLSKKCWVSDSSPPLPSTSKQIQDSAVSLFEFGWKIVLVGYGFGLIVGVIIGNIVATRKRDWLMKTFGMRQRVQKKVRR</sequence>
<keyword evidence="15" id="KW-1185">Reference proteome</keyword>
<keyword evidence="11" id="KW-0325">Glycoprotein</keyword>
<dbReference type="InterPro" id="IPR032675">
    <property type="entry name" value="LRR_dom_sf"/>
</dbReference>
<evidence type="ECO:0000256" key="8">
    <source>
        <dbReference type="ARBA" id="ARBA00022989"/>
    </source>
</evidence>